<protein>
    <recommendedName>
        <fullName evidence="6">HTH-type transcriptional regulator TtuA</fullName>
    </recommendedName>
    <alternativeName>
        <fullName evidence="7">Tartrate utilization transcriptional regulator</fullName>
    </alternativeName>
</protein>
<dbReference type="PRINTS" id="PR00039">
    <property type="entry name" value="HTHLYSR"/>
</dbReference>
<keyword evidence="10" id="KW-1185">Reference proteome</keyword>
<evidence type="ECO:0000256" key="2">
    <source>
        <dbReference type="ARBA" id="ARBA00023015"/>
    </source>
</evidence>
<dbReference type="InterPro" id="IPR036390">
    <property type="entry name" value="WH_DNA-bd_sf"/>
</dbReference>
<organism evidence="9 10">
    <name type="scientific">Rhizobium paranaense</name>
    <dbReference type="NCBI Taxonomy" id="1650438"/>
    <lineage>
        <taxon>Bacteria</taxon>
        <taxon>Pseudomonadati</taxon>
        <taxon>Pseudomonadota</taxon>
        <taxon>Alphaproteobacteria</taxon>
        <taxon>Hyphomicrobiales</taxon>
        <taxon>Rhizobiaceae</taxon>
        <taxon>Rhizobium/Agrobacterium group</taxon>
        <taxon>Rhizobium</taxon>
    </lineage>
</organism>
<dbReference type="SUPFAM" id="SSF53850">
    <property type="entry name" value="Periplasmic binding protein-like II"/>
    <property type="match status" value="1"/>
</dbReference>
<dbReference type="EMBL" id="JACHBI010000016">
    <property type="protein sequence ID" value="MBB5576992.1"/>
    <property type="molecule type" value="Genomic_DNA"/>
</dbReference>
<comment type="similarity">
    <text evidence="1">Belongs to the LysR transcriptional regulatory family.</text>
</comment>
<gene>
    <name evidence="9" type="ORF">GGD50_005641</name>
</gene>
<dbReference type="Pfam" id="PF03466">
    <property type="entry name" value="LysR_substrate"/>
    <property type="match status" value="1"/>
</dbReference>
<keyword evidence="4" id="KW-0804">Transcription</keyword>
<accession>A0A7W9D421</accession>
<dbReference type="FunFam" id="1.10.10.10:FF:000001">
    <property type="entry name" value="LysR family transcriptional regulator"/>
    <property type="match status" value="1"/>
</dbReference>
<evidence type="ECO:0000313" key="9">
    <source>
        <dbReference type="EMBL" id="MBB5576992.1"/>
    </source>
</evidence>
<keyword evidence="2" id="KW-0805">Transcription regulation</keyword>
<reference evidence="9 10" key="1">
    <citation type="submission" date="2020-08" db="EMBL/GenBank/DDBJ databases">
        <title>Genomic Encyclopedia of Type Strains, Phase IV (KMG-V): Genome sequencing to study the core and pangenomes of soil and plant-associated prokaryotes.</title>
        <authorList>
            <person name="Whitman W."/>
        </authorList>
    </citation>
    <scope>NUCLEOTIDE SEQUENCE [LARGE SCALE GENOMIC DNA]</scope>
    <source>
        <strain evidence="9 10">SEMIA 4064</strain>
    </source>
</reference>
<dbReference type="GO" id="GO:0000976">
    <property type="term" value="F:transcription cis-regulatory region binding"/>
    <property type="evidence" value="ECO:0007669"/>
    <property type="project" value="TreeGrafter"/>
</dbReference>
<keyword evidence="3 9" id="KW-0238">DNA-binding</keyword>
<evidence type="ECO:0000256" key="6">
    <source>
        <dbReference type="ARBA" id="ARBA00067332"/>
    </source>
</evidence>
<dbReference type="PROSITE" id="PS50931">
    <property type="entry name" value="HTH_LYSR"/>
    <property type="match status" value="1"/>
</dbReference>
<dbReference type="PANTHER" id="PTHR30126">
    <property type="entry name" value="HTH-TYPE TRANSCRIPTIONAL REGULATOR"/>
    <property type="match status" value="1"/>
</dbReference>
<dbReference type="CDD" id="cd05466">
    <property type="entry name" value="PBP2_LTTR_substrate"/>
    <property type="match status" value="1"/>
</dbReference>
<feature type="domain" description="HTH lysR-type" evidence="8">
    <location>
        <begin position="5"/>
        <end position="62"/>
    </location>
</feature>
<dbReference type="PANTHER" id="PTHR30126:SF91">
    <property type="entry name" value="LYSR FAMILY TRANSCRIPTIONAL REGULATOR"/>
    <property type="match status" value="1"/>
</dbReference>
<comment type="function">
    <text evidence="5">Transcriptional regulator of the ttuABCDE tartrate utilization operon.</text>
</comment>
<dbReference type="SUPFAM" id="SSF46785">
    <property type="entry name" value="Winged helix' DNA-binding domain"/>
    <property type="match status" value="1"/>
</dbReference>
<dbReference type="Gene3D" id="3.40.190.290">
    <property type="match status" value="1"/>
</dbReference>
<dbReference type="InterPro" id="IPR005119">
    <property type="entry name" value="LysR_subst-bd"/>
</dbReference>
<dbReference type="Proteomes" id="UP000549882">
    <property type="component" value="Unassembled WGS sequence"/>
</dbReference>
<evidence type="ECO:0000313" key="10">
    <source>
        <dbReference type="Proteomes" id="UP000549882"/>
    </source>
</evidence>
<evidence type="ECO:0000259" key="8">
    <source>
        <dbReference type="PROSITE" id="PS50931"/>
    </source>
</evidence>
<dbReference type="GO" id="GO:0003700">
    <property type="term" value="F:DNA-binding transcription factor activity"/>
    <property type="evidence" value="ECO:0007669"/>
    <property type="project" value="InterPro"/>
</dbReference>
<evidence type="ECO:0000256" key="3">
    <source>
        <dbReference type="ARBA" id="ARBA00023125"/>
    </source>
</evidence>
<dbReference type="RefSeq" id="WP_183940120.1">
    <property type="nucleotide sequence ID" value="NZ_JACHBI010000016.1"/>
</dbReference>
<name>A0A7W9D421_9HYPH</name>
<sequence>MTDALTLDQFSVFITVVEKGSFAAAARHLNRAQSVVTYAIQKLEEQSGVMLFDRRHYRPLLTDAGRALFPRAKRIVDDVADWRIQVKGIARGVEAQLTLVLDFNVPAGLLSQVLSEFGGAFPLVELRIILKTSDSAVEVLRKGDADIGIMSEYKPNLDDLERRVCGHVELVAVTAPSHPLATIASHFPAVVLRDHTQLVLGEAEQIGDQDYGIHAINRWRMTHMETKHNLLRAGIGWGSMPRVRVANDLESGALVALTPDRWEGSDRMPNFPLIVAHLKRNAIGPAASWLIEKFVERGLASTEGRHEDPVTSL</sequence>
<evidence type="ECO:0000256" key="1">
    <source>
        <dbReference type="ARBA" id="ARBA00009437"/>
    </source>
</evidence>
<evidence type="ECO:0000256" key="5">
    <source>
        <dbReference type="ARBA" id="ARBA00054626"/>
    </source>
</evidence>
<evidence type="ECO:0000256" key="7">
    <source>
        <dbReference type="ARBA" id="ARBA00083243"/>
    </source>
</evidence>
<dbReference type="InterPro" id="IPR036388">
    <property type="entry name" value="WH-like_DNA-bd_sf"/>
</dbReference>
<evidence type="ECO:0000256" key="4">
    <source>
        <dbReference type="ARBA" id="ARBA00023163"/>
    </source>
</evidence>
<dbReference type="AlphaFoldDB" id="A0A7W9D421"/>
<dbReference type="Pfam" id="PF00126">
    <property type="entry name" value="HTH_1"/>
    <property type="match status" value="1"/>
</dbReference>
<dbReference type="InterPro" id="IPR000847">
    <property type="entry name" value="LysR_HTH_N"/>
</dbReference>
<proteinExistence type="inferred from homology"/>
<dbReference type="Gene3D" id="1.10.10.10">
    <property type="entry name" value="Winged helix-like DNA-binding domain superfamily/Winged helix DNA-binding domain"/>
    <property type="match status" value="1"/>
</dbReference>
<comment type="caution">
    <text evidence="9">The sequence shown here is derived from an EMBL/GenBank/DDBJ whole genome shotgun (WGS) entry which is preliminary data.</text>
</comment>